<proteinExistence type="predicted"/>
<dbReference type="InterPro" id="IPR021617">
    <property type="entry name" value="DUF3231"/>
</dbReference>
<keyword evidence="1" id="KW-0812">Transmembrane</keyword>
<dbReference type="Gene3D" id="1.20.1260.10">
    <property type="match status" value="2"/>
</dbReference>
<dbReference type="EMBL" id="JBHUEK010000008">
    <property type="protein sequence ID" value="MFD1778272.1"/>
    <property type="molecule type" value="Genomic_DNA"/>
</dbReference>
<dbReference type="Proteomes" id="UP001597227">
    <property type="component" value="Unassembled WGS sequence"/>
</dbReference>
<dbReference type="RefSeq" id="WP_388036220.1">
    <property type="nucleotide sequence ID" value="NZ_JBHUEK010000008.1"/>
</dbReference>
<evidence type="ECO:0000313" key="2">
    <source>
        <dbReference type="EMBL" id="MFD1778272.1"/>
    </source>
</evidence>
<sequence>MEDKSKIRLTAAEMASLWTQYINDTLSVCVNSYFLEKVEDEEVRPIIDMTLKASKENIAIARNIFEKEDFPIPLGFTEQDVNVKAPRLFSDTFVLMYLRQMSILGMAGSSGALGLATRPDVVAFHKRILNLGVELQDQTRELMLKQGTYVRPPYISIPDKVDFVEKQHFLAGFMGKKRALTSVEISHLFLNVQTNAIGKVLMTGFAQITEGKDVKQFLIRGKKLSQKYIELFSNFLIKEDLPTPMSWDSAVTDSKVSVFSDKLIMFHVSAMIAAGIGNFGMAMAASPRRDVGLKYASLIPEISLYAEDGANIMIKHGWLEEPPQTDDREQLIKNKAER</sequence>
<accession>A0ABW4MJT8</accession>
<protein>
    <submittedName>
        <fullName evidence="2">DUF3231 family protein</fullName>
    </submittedName>
</protein>
<evidence type="ECO:0000313" key="3">
    <source>
        <dbReference type="Proteomes" id="UP001597227"/>
    </source>
</evidence>
<dbReference type="InterPro" id="IPR012347">
    <property type="entry name" value="Ferritin-like"/>
</dbReference>
<keyword evidence="3" id="KW-1185">Reference proteome</keyword>
<feature type="transmembrane region" description="Helical" evidence="1">
    <location>
        <begin position="264"/>
        <end position="285"/>
    </location>
</feature>
<evidence type="ECO:0000256" key="1">
    <source>
        <dbReference type="SAM" id="Phobius"/>
    </source>
</evidence>
<name>A0ABW4MJT8_9BACI</name>
<keyword evidence="1" id="KW-1133">Transmembrane helix</keyword>
<reference evidence="3" key="1">
    <citation type="journal article" date="2019" name="Int. J. Syst. Evol. Microbiol.">
        <title>The Global Catalogue of Microorganisms (GCM) 10K type strain sequencing project: providing services to taxonomists for standard genome sequencing and annotation.</title>
        <authorList>
            <consortium name="The Broad Institute Genomics Platform"/>
            <consortium name="The Broad Institute Genome Sequencing Center for Infectious Disease"/>
            <person name="Wu L."/>
            <person name="Ma J."/>
        </authorList>
    </citation>
    <scope>NUCLEOTIDE SEQUENCE [LARGE SCALE GENOMIC DNA]</scope>
    <source>
        <strain evidence="3">CCUG 15531</strain>
    </source>
</reference>
<dbReference type="Pfam" id="PF11553">
    <property type="entry name" value="DUF3231"/>
    <property type="match status" value="2"/>
</dbReference>
<comment type="caution">
    <text evidence="2">The sequence shown here is derived from an EMBL/GenBank/DDBJ whole genome shotgun (WGS) entry which is preliminary data.</text>
</comment>
<gene>
    <name evidence="2" type="ORF">ACFSFW_06300</name>
</gene>
<organism evidence="2 3">
    <name type="scientific">Fredinandcohnia salidurans</name>
    <dbReference type="NCBI Taxonomy" id="2595041"/>
    <lineage>
        <taxon>Bacteria</taxon>
        <taxon>Bacillati</taxon>
        <taxon>Bacillota</taxon>
        <taxon>Bacilli</taxon>
        <taxon>Bacillales</taxon>
        <taxon>Bacillaceae</taxon>
        <taxon>Fredinandcohnia</taxon>
    </lineage>
</organism>
<keyword evidence="1" id="KW-0472">Membrane</keyword>